<name>A0A9D4TFD7_CHLVU</name>
<dbReference type="AlphaFoldDB" id="A0A9D4TFD7"/>
<dbReference type="GO" id="GO:0005634">
    <property type="term" value="C:nucleus"/>
    <property type="evidence" value="ECO:0007669"/>
    <property type="project" value="InterPro"/>
</dbReference>
<keyword evidence="7" id="KW-1185">Reference proteome</keyword>
<feature type="region of interest" description="Disordered" evidence="4">
    <location>
        <begin position="293"/>
        <end position="313"/>
    </location>
</feature>
<feature type="region of interest" description="Disordered" evidence="4">
    <location>
        <begin position="16"/>
        <end position="36"/>
    </location>
</feature>
<dbReference type="PROSITE" id="PS51141">
    <property type="entry name" value="ZF_SBP"/>
    <property type="match status" value="1"/>
</dbReference>
<keyword evidence="3" id="KW-0862">Zinc</keyword>
<dbReference type="InterPro" id="IPR044817">
    <property type="entry name" value="SBP-like"/>
</dbReference>
<organism evidence="6 7">
    <name type="scientific">Chlorella vulgaris</name>
    <name type="common">Green alga</name>
    <dbReference type="NCBI Taxonomy" id="3077"/>
    <lineage>
        <taxon>Eukaryota</taxon>
        <taxon>Viridiplantae</taxon>
        <taxon>Chlorophyta</taxon>
        <taxon>core chlorophytes</taxon>
        <taxon>Trebouxiophyceae</taxon>
        <taxon>Chlorellales</taxon>
        <taxon>Chlorellaceae</taxon>
        <taxon>Chlorella clade</taxon>
        <taxon>Chlorella</taxon>
    </lineage>
</organism>
<reference evidence="6" key="1">
    <citation type="journal article" date="2019" name="Plant J.">
        <title>Chlorella vulgaris genome assembly and annotation reveals the molecular basis for metabolic acclimation to high light conditions.</title>
        <authorList>
            <person name="Cecchin M."/>
            <person name="Marcolungo L."/>
            <person name="Rossato M."/>
            <person name="Girolomoni L."/>
            <person name="Cosentino E."/>
            <person name="Cuine S."/>
            <person name="Li-Beisson Y."/>
            <person name="Delledonne M."/>
            <person name="Ballottari M."/>
        </authorList>
    </citation>
    <scope>NUCLEOTIDE SEQUENCE</scope>
    <source>
        <strain evidence="6">211/11P</strain>
    </source>
</reference>
<feature type="compositionally biased region" description="Basic residues" evidence="4">
    <location>
        <begin position="216"/>
        <end position="227"/>
    </location>
</feature>
<proteinExistence type="predicted"/>
<gene>
    <name evidence="6" type="ORF">D9Q98_009515</name>
</gene>
<feature type="compositionally biased region" description="Low complexity" evidence="4">
    <location>
        <begin position="421"/>
        <end position="466"/>
    </location>
</feature>
<dbReference type="PANTHER" id="PTHR31251">
    <property type="entry name" value="SQUAMOSA PROMOTER-BINDING-LIKE PROTEIN 4"/>
    <property type="match status" value="1"/>
</dbReference>
<dbReference type="GO" id="GO:0008270">
    <property type="term" value="F:zinc ion binding"/>
    <property type="evidence" value="ECO:0007669"/>
    <property type="project" value="UniProtKB-KW"/>
</dbReference>
<dbReference type="SUPFAM" id="SSF103612">
    <property type="entry name" value="SBT domain"/>
    <property type="match status" value="1"/>
</dbReference>
<dbReference type="Gene3D" id="4.10.1100.10">
    <property type="entry name" value="Transcription factor, SBP-box domain"/>
    <property type="match status" value="1"/>
</dbReference>
<accession>A0A9D4TFD7</accession>
<evidence type="ECO:0000256" key="3">
    <source>
        <dbReference type="ARBA" id="ARBA00022833"/>
    </source>
</evidence>
<feature type="compositionally biased region" description="Basic and acidic residues" evidence="4">
    <location>
        <begin position="519"/>
        <end position="528"/>
    </location>
</feature>
<evidence type="ECO:0000256" key="2">
    <source>
        <dbReference type="ARBA" id="ARBA00022771"/>
    </source>
</evidence>
<protein>
    <recommendedName>
        <fullName evidence="5">SBP-type domain-containing protein</fullName>
    </recommendedName>
</protein>
<feature type="region of interest" description="Disordered" evidence="4">
    <location>
        <begin position="412"/>
        <end position="466"/>
    </location>
</feature>
<sequence length="528" mass="54462">MAEAAAAAAAQGALQGAQPCVGRREQPLKRTPRTPPGLLVAASGALFGGTAVYPLSKYAGMEGDYVNGTVEEQAAPQTLQELQAAGVHAMPVVAGFQEALAAQAAQLQAAAGTPAGMTGDDSTPGMHMGGSMSGRGRMSSGSFKNRSGPSYCQVEQCGEPLEGLKEYHQRYKVCEEHLKIPYIIRDGQQVRFCQQCGRFQPLEDFDDAKRSCRVRLQRHNARRRKKGPREGNSGGGMDHHHHMGDYGSMGGAAAEMAKLAYPQAAMVSGKDIQAMQEALHFASTTLMHSSQVVTGKPAGEEGGEEGEGGGGVAMGPNSMPFVPQPDVMMLLLKGYAAMFHYALDSATLRGLAQPSDLPDQQAAAAAGGGMGLGAVDALQMQHLMQAQGFFAGAGMPMLLPSGEAVEGMLPEEGQEAGGEGQQQQEQQPGGAEEEQQQQLQEHGAGEQQQQEHAAAVAAAHAAAGGGELTAEQVAAALIQPMPQDAAAAEGAMAAAAALASAAGAHVPSSAGYGEAGGEQEDHAEAMQQ</sequence>
<keyword evidence="2" id="KW-0863">Zinc-finger</keyword>
<evidence type="ECO:0000259" key="5">
    <source>
        <dbReference type="PROSITE" id="PS51141"/>
    </source>
</evidence>
<feature type="domain" description="SBP-type" evidence="5">
    <location>
        <begin position="149"/>
        <end position="226"/>
    </location>
</feature>
<dbReference type="GO" id="GO:0003677">
    <property type="term" value="F:DNA binding"/>
    <property type="evidence" value="ECO:0007669"/>
    <property type="project" value="InterPro"/>
</dbReference>
<feature type="region of interest" description="Disordered" evidence="4">
    <location>
        <begin position="216"/>
        <end position="247"/>
    </location>
</feature>
<evidence type="ECO:0000256" key="1">
    <source>
        <dbReference type="ARBA" id="ARBA00022723"/>
    </source>
</evidence>
<comment type="caution">
    <text evidence="6">The sequence shown here is derived from an EMBL/GenBank/DDBJ whole genome shotgun (WGS) entry which is preliminary data.</text>
</comment>
<dbReference type="PANTHER" id="PTHR31251:SF169">
    <property type="entry name" value="SQUAMOSA PROMOTER-BINDING-LIKE PROTEIN 8"/>
    <property type="match status" value="1"/>
</dbReference>
<dbReference type="InterPro" id="IPR004333">
    <property type="entry name" value="SBP_dom"/>
</dbReference>
<dbReference type="Proteomes" id="UP001055712">
    <property type="component" value="Unassembled WGS sequence"/>
</dbReference>
<evidence type="ECO:0000313" key="7">
    <source>
        <dbReference type="Proteomes" id="UP001055712"/>
    </source>
</evidence>
<evidence type="ECO:0000256" key="4">
    <source>
        <dbReference type="SAM" id="MobiDB-lite"/>
    </source>
</evidence>
<dbReference type="EMBL" id="SIDB01000013">
    <property type="protein sequence ID" value="KAI3424156.1"/>
    <property type="molecule type" value="Genomic_DNA"/>
</dbReference>
<dbReference type="OrthoDB" id="515128at2759"/>
<dbReference type="InterPro" id="IPR036893">
    <property type="entry name" value="SBP_sf"/>
</dbReference>
<evidence type="ECO:0000313" key="6">
    <source>
        <dbReference type="EMBL" id="KAI3424156.1"/>
    </source>
</evidence>
<dbReference type="Pfam" id="PF03110">
    <property type="entry name" value="SBP"/>
    <property type="match status" value="1"/>
</dbReference>
<feature type="region of interest" description="Disordered" evidence="4">
    <location>
        <begin position="499"/>
        <end position="528"/>
    </location>
</feature>
<reference evidence="6" key="2">
    <citation type="submission" date="2020-11" db="EMBL/GenBank/DDBJ databases">
        <authorList>
            <person name="Cecchin M."/>
            <person name="Marcolungo L."/>
            <person name="Rossato M."/>
            <person name="Girolomoni L."/>
            <person name="Cosentino E."/>
            <person name="Cuine S."/>
            <person name="Li-Beisson Y."/>
            <person name="Delledonne M."/>
            <person name="Ballottari M."/>
        </authorList>
    </citation>
    <scope>NUCLEOTIDE SEQUENCE</scope>
    <source>
        <strain evidence="6">211/11P</strain>
        <tissue evidence="6">Whole cell</tissue>
    </source>
</reference>
<keyword evidence="1" id="KW-0479">Metal-binding</keyword>